<dbReference type="AlphaFoldDB" id="A0A4Y2QAJ5"/>
<reference evidence="2 3" key="1">
    <citation type="journal article" date="2019" name="Sci. Rep.">
        <title>Orb-weaving spider Araneus ventricosus genome elucidates the spidroin gene catalogue.</title>
        <authorList>
            <person name="Kono N."/>
            <person name="Nakamura H."/>
            <person name="Ohtoshi R."/>
            <person name="Moran D.A.P."/>
            <person name="Shinohara A."/>
            <person name="Yoshida Y."/>
            <person name="Fujiwara M."/>
            <person name="Mori M."/>
            <person name="Tomita M."/>
            <person name="Arakawa K."/>
        </authorList>
    </citation>
    <scope>NUCLEOTIDE SEQUENCE [LARGE SCALE GENOMIC DNA]</scope>
</reference>
<gene>
    <name evidence="2" type="ORF">AVEN_90990_1</name>
</gene>
<evidence type="ECO:0000256" key="1">
    <source>
        <dbReference type="SAM" id="Phobius"/>
    </source>
</evidence>
<keyword evidence="1" id="KW-0812">Transmembrane</keyword>
<evidence type="ECO:0000313" key="3">
    <source>
        <dbReference type="Proteomes" id="UP000499080"/>
    </source>
</evidence>
<name>A0A4Y2QAJ5_ARAVE</name>
<dbReference type="Proteomes" id="UP000499080">
    <property type="component" value="Unassembled WGS sequence"/>
</dbReference>
<dbReference type="EMBL" id="BGPR01013201">
    <property type="protein sequence ID" value="GBN59637.1"/>
    <property type="molecule type" value="Genomic_DNA"/>
</dbReference>
<keyword evidence="1" id="KW-1133">Transmembrane helix</keyword>
<organism evidence="2 3">
    <name type="scientific">Araneus ventricosus</name>
    <name type="common">Orbweaver spider</name>
    <name type="synonym">Epeira ventricosa</name>
    <dbReference type="NCBI Taxonomy" id="182803"/>
    <lineage>
        <taxon>Eukaryota</taxon>
        <taxon>Metazoa</taxon>
        <taxon>Ecdysozoa</taxon>
        <taxon>Arthropoda</taxon>
        <taxon>Chelicerata</taxon>
        <taxon>Arachnida</taxon>
        <taxon>Araneae</taxon>
        <taxon>Araneomorphae</taxon>
        <taxon>Entelegynae</taxon>
        <taxon>Araneoidea</taxon>
        <taxon>Araneidae</taxon>
        <taxon>Araneus</taxon>
    </lineage>
</organism>
<sequence length="145" mass="17134">MENPPVIVINFGGWAGSPWPAEGTRTGFVWVVISIESIISLYPLQCFVFYSVIYRLTDRITRENYQFHDEHMSRFELERKMRSKKKKKYYERPKLSRRESAGMSNIAQPLLNSLLKFRRPKILPSPCRWNDLTGILVLKISLKRR</sequence>
<comment type="caution">
    <text evidence="2">The sequence shown here is derived from an EMBL/GenBank/DDBJ whole genome shotgun (WGS) entry which is preliminary data.</text>
</comment>
<protein>
    <submittedName>
        <fullName evidence="2">Uncharacterized protein</fullName>
    </submittedName>
</protein>
<accession>A0A4Y2QAJ5</accession>
<feature type="transmembrane region" description="Helical" evidence="1">
    <location>
        <begin position="28"/>
        <end position="53"/>
    </location>
</feature>
<evidence type="ECO:0000313" key="2">
    <source>
        <dbReference type="EMBL" id="GBN59637.1"/>
    </source>
</evidence>
<keyword evidence="1" id="KW-0472">Membrane</keyword>
<keyword evidence="3" id="KW-1185">Reference proteome</keyword>
<proteinExistence type="predicted"/>